<evidence type="ECO:0008006" key="3">
    <source>
        <dbReference type="Google" id="ProtNLM"/>
    </source>
</evidence>
<gene>
    <name evidence="1" type="ORF">ACFQFD_00970</name>
</gene>
<dbReference type="GeneID" id="81211321"/>
<evidence type="ECO:0000313" key="2">
    <source>
        <dbReference type="Proteomes" id="UP001596443"/>
    </source>
</evidence>
<accession>A0ABD5T5H9</accession>
<dbReference type="RefSeq" id="WP_284063784.1">
    <property type="nucleotide sequence ID" value="NZ_CP126159.1"/>
</dbReference>
<organism evidence="1 2">
    <name type="scientific">Halobaculum halobium</name>
    <dbReference type="NCBI Taxonomy" id="3032281"/>
    <lineage>
        <taxon>Archaea</taxon>
        <taxon>Methanobacteriati</taxon>
        <taxon>Methanobacteriota</taxon>
        <taxon>Stenosarchaea group</taxon>
        <taxon>Halobacteria</taxon>
        <taxon>Halobacteriales</taxon>
        <taxon>Haloferacaceae</taxon>
        <taxon>Halobaculum</taxon>
    </lineage>
</organism>
<protein>
    <recommendedName>
        <fullName evidence="3">KTSC domain-containing protein</fullName>
    </recommendedName>
</protein>
<dbReference type="Proteomes" id="UP001596443">
    <property type="component" value="Unassembled WGS sequence"/>
</dbReference>
<proteinExistence type="predicted"/>
<dbReference type="AlphaFoldDB" id="A0ABD5T5H9"/>
<comment type="caution">
    <text evidence="1">The sequence shown here is derived from an EMBL/GenBank/DDBJ whole genome shotgun (WGS) entry which is preliminary data.</text>
</comment>
<dbReference type="EMBL" id="JBHSWX010000001">
    <property type="protein sequence ID" value="MFC6784605.1"/>
    <property type="molecule type" value="Genomic_DNA"/>
</dbReference>
<reference evidence="1 2" key="1">
    <citation type="journal article" date="2019" name="Int. J. Syst. Evol. Microbiol.">
        <title>The Global Catalogue of Microorganisms (GCM) 10K type strain sequencing project: providing services to taxonomists for standard genome sequencing and annotation.</title>
        <authorList>
            <consortium name="The Broad Institute Genomics Platform"/>
            <consortium name="The Broad Institute Genome Sequencing Center for Infectious Disease"/>
            <person name="Wu L."/>
            <person name="Ma J."/>
        </authorList>
    </citation>
    <scope>NUCLEOTIDE SEQUENCE [LARGE SCALE GENOMIC DNA]</scope>
    <source>
        <strain evidence="1 2">SYNS20</strain>
    </source>
</reference>
<name>A0ABD5T5H9_9EURY</name>
<evidence type="ECO:0000313" key="1">
    <source>
        <dbReference type="EMBL" id="MFC6784605.1"/>
    </source>
</evidence>
<keyword evidence="2" id="KW-1185">Reference proteome</keyword>
<sequence length="80" mass="8572">MSDSEEPVAGDSYDHPDGKSEVVYLVEDGRVLTFREYPSVEAFEATVDGAAYRGIDEAVAGLPGREAFAELDLDDAEGDS</sequence>